<dbReference type="PRINTS" id="PR00507">
    <property type="entry name" value="N12N6MTFRASE"/>
</dbReference>
<organism evidence="9 10">
    <name type="scientific">Pseudonocardia asaccharolytica DSM 44247 = NBRC 16224</name>
    <dbReference type="NCBI Taxonomy" id="1123024"/>
    <lineage>
        <taxon>Bacteria</taxon>
        <taxon>Bacillati</taxon>
        <taxon>Actinomycetota</taxon>
        <taxon>Actinomycetes</taxon>
        <taxon>Pseudonocardiales</taxon>
        <taxon>Pseudonocardiaceae</taxon>
        <taxon>Pseudonocardia</taxon>
    </lineage>
</organism>
<dbReference type="STRING" id="1123024.GCA_000423625_00327"/>
<dbReference type="Gene3D" id="3.40.50.150">
    <property type="entry name" value="Vaccinia Virus protein VP39"/>
    <property type="match status" value="1"/>
</dbReference>
<dbReference type="Proteomes" id="UP000321328">
    <property type="component" value="Unassembled WGS sequence"/>
</dbReference>
<dbReference type="GO" id="GO:0003676">
    <property type="term" value="F:nucleic acid binding"/>
    <property type="evidence" value="ECO:0007669"/>
    <property type="project" value="InterPro"/>
</dbReference>
<dbReference type="InterPro" id="IPR050953">
    <property type="entry name" value="N4_N6_ade-DNA_methylase"/>
</dbReference>
<accession>A0A511CYG8</accession>
<evidence type="ECO:0000259" key="7">
    <source>
        <dbReference type="Pfam" id="PF07669"/>
    </source>
</evidence>
<keyword evidence="2 9" id="KW-0489">Methyltransferase</keyword>
<reference evidence="9 10" key="1">
    <citation type="submission" date="2019-07" db="EMBL/GenBank/DDBJ databases">
        <title>Whole genome shotgun sequence of Pseudonocardia asaccharolytica NBRC 16224.</title>
        <authorList>
            <person name="Hosoyama A."/>
            <person name="Uohara A."/>
            <person name="Ohji S."/>
            <person name="Ichikawa N."/>
        </authorList>
    </citation>
    <scope>NUCLEOTIDE SEQUENCE [LARGE SCALE GENOMIC DNA]</scope>
    <source>
        <strain evidence="9 10">NBRC 16224</strain>
    </source>
</reference>
<evidence type="ECO:0000313" key="9">
    <source>
        <dbReference type="EMBL" id="GEL17293.1"/>
    </source>
</evidence>
<dbReference type="PANTHER" id="PTHR33841">
    <property type="entry name" value="DNA METHYLTRANSFERASE YEEA-RELATED"/>
    <property type="match status" value="1"/>
</dbReference>
<dbReference type="GO" id="GO:0032259">
    <property type="term" value="P:methylation"/>
    <property type="evidence" value="ECO:0007669"/>
    <property type="project" value="UniProtKB-KW"/>
</dbReference>
<dbReference type="Pfam" id="PF22654">
    <property type="entry name" value="DUF7008"/>
    <property type="match status" value="1"/>
</dbReference>
<evidence type="ECO:0000256" key="5">
    <source>
        <dbReference type="ARBA" id="ARBA00047942"/>
    </source>
</evidence>
<dbReference type="NCBIfam" id="NF033451">
    <property type="entry name" value="BREX_2_MTaseX"/>
    <property type="match status" value="1"/>
</dbReference>
<dbReference type="SUPFAM" id="SSF53335">
    <property type="entry name" value="S-adenosyl-L-methionine-dependent methyltransferases"/>
    <property type="match status" value="1"/>
</dbReference>
<comment type="caution">
    <text evidence="9">The sequence shown here is derived from an EMBL/GenBank/DDBJ whole genome shotgun (WGS) entry which is preliminary data.</text>
</comment>
<feature type="domain" description="DUF7008" evidence="8">
    <location>
        <begin position="813"/>
        <end position="1202"/>
    </location>
</feature>
<comment type="catalytic activity">
    <reaction evidence="5">
        <text>a 2'-deoxyadenosine in DNA + S-adenosyl-L-methionine = an N(6)-methyl-2'-deoxyadenosine in DNA + S-adenosyl-L-homocysteine + H(+)</text>
        <dbReference type="Rhea" id="RHEA:15197"/>
        <dbReference type="Rhea" id="RHEA-COMP:12418"/>
        <dbReference type="Rhea" id="RHEA-COMP:12419"/>
        <dbReference type="ChEBI" id="CHEBI:15378"/>
        <dbReference type="ChEBI" id="CHEBI:57856"/>
        <dbReference type="ChEBI" id="CHEBI:59789"/>
        <dbReference type="ChEBI" id="CHEBI:90615"/>
        <dbReference type="ChEBI" id="CHEBI:90616"/>
        <dbReference type="EC" id="2.1.1.72"/>
    </reaction>
</comment>
<dbReference type="EMBL" id="BJVI01000007">
    <property type="protein sequence ID" value="GEL17293.1"/>
    <property type="molecule type" value="Genomic_DNA"/>
</dbReference>
<keyword evidence="3" id="KW-0808">Transferase</keyword>
<evidence type="ECO:0000256" key="1">
    <source>
        <dbReference type="ARBA" id="ARBA00011900"/>
    </source>
</evidence>
<dbReference type="PANTHER" id="PTHR33841:SF1">
    <property type="entry name" value="DNA METHYLTRANSFERASE A"/>
    <property type="match status" value="1"/>
</dbReference>
<gene>
    <name evidence="9" type="ORF">PA7_11300</name>
</gene>
<evidence type="ECO:0000256" key="2">
    <source>
        <dbReference type="ARBA" id="ARBA00022603"/>
    </source>
</evidence>
<sequence>MIDSKALLEDLRGQVRLLEVDLAEQSTAVPGLADVLREEHAAERKARRTAAEWPAWRDARLTQVAVAWVLGTVFLRWSEDNGLIDPVLSGPGERLAVAEDAQLGHYRRHPEHHDGEWLAEQFEVLRSTDAGRLLFDPDHNPMYWVPISHDAAKNLVAFWRSTDGRTLRHDLTDPGWDTRFLGDLYQDLSEDAKKRYALLQTPRFVERFILDRTLTPAIDEFGLDGLRLVDPACGSGHFLLGAFSRLVEAWREQSPGLDGYEIVRRALGSVHGVDTNPFAVAIARFRLLVAALKAAGVTTFAQAAGQGWRPVVGCTDSLRTPERQESIAEVDAAVGYRARWEDVEEFADERLLASDSYHAVVCNPPYITMKDPEQNEYYRKRWSACHRQFQLTVPFAQRIFDLARRAGEDGLGAGYTGQITSNAFMKREFGTKLVEEFFPTVELTHVVDTSGAYIPGHGTPTVILIGRRAKPDRRETVRAVLGVRGEPSQPADPEKGLVWTAIEAQVDHPGSESDWVSVVDLPRSRLASHPWSLSGGGAVELLQHLESVSPTRIKTVCELIGFLALTREDDAYVLDRATVSRLELTDTAHQFAIGAEIRDWAHETDLYAVFPYSANGERGRLTSAAFHLLWPNRVLLLKRRALSGYHIDRGLDWFVYSDFHPPRWQASRLIAFAEVTTHNHFVLDRGGKVFKQTAPVIKLPAEASEDDHLALLGVLNSSTACFWLKQVCTQKGGGGVGCGFKTERWEERFAFNGSNVEEFPLPADLPLNRGRQLDSLARQLAATTPDAIAATATPTRDRLAAARIQHERLRAEMVAAQEELDWDVYRRYGLLSDTEAAEVLGDGAAEPLNLGERAFEIVLARRVAAGQADTQWFARHGSTPVTELPTHWPAEYRRTVEARIALIERRRDLALIERPECKRRWATESWERQQERALRSWLLDRLESRALWFTPDMNGEEQPAPQTVRTLADRLRGDQDFGSVAALWAGGALGRPDADLAEIVGELIDAEHVPFLAAYRYKPKGLAKRAEWEHTWALQRREDAIAARLGHDDVTHPEVRAAIATEIGEVPVPPKYGSGDFLRGSYWSRRGKLDVPKERFVSYPGAGRDGDGSLLLGWAGWDHREQAQALAVLVSQRRGDDGWPAERITPLLAGLAEVLPWVRQWHAEIDPVYGAAPADIYDGFLDAQLGELHLSRDQLAAWRPAGRVDVAPMPRRAASRGPRGGESGAPRARRSRSAPDPEHVDAVLTAAATGPLSNEQIRDLTGLDAAGARAVATYLVKQGRLVTTGQRRGMRYGSCRTRSEGDG</sequence>
<dbReference type="PROSITE" id="PS00092">
    <property type="entry name" value="N6_MTASE"/>
    <property type="match status" value="1"/>
</dbReference>
<dbReference type="RefSeq" id="WP_084795674.1">
    <property type="nucleotide sequence ID" value="NZ_AUII01000001.1"/>
</dbReference>
<evidence type="ECO:0000313" key="10">
    <source>
        <dbReference type="Proteomes" id="UP000321328"/>
    </source>
</evidence>
<dbReference type="GO" id="GO:0006304">
    <property type="term" value="P:DNA modification"/>
    <property type="evidence" value="ECO:0007669"/>
    <property type="project" value="InterPro"/>
</dbReference>
<dbReference type="Pfam" id="PF07669">
    <property type="entry name" value="Eco57I"/>
    <property type="match status" value="1"/>
</dbReference>
<dbReference type="OrthoDB" id="4280289at2"/>
<evidence type="ECO:0000256" key="4">
    <source>
        <dbReference type="ARBA" id="ARBA00022691"/>
    </source>
</evidence>
<keyword evidence="10" id="KW-1185">Reference proteome</keyword>
<dbReference type="InterPro" id="IPR029063">
    <property type="entry name" value="SAM-dependent_MTases_sf"/>
</dbReference>
<feature type="domain" description="Type II methyltransferase M.TaqI-like" evidence="7">
    <location>
        <begin position="270"/>
        <end position="449"/>
    </location>
</feature>
<evidence type="ECO:0000256" key="3">
    <source>
        <dbReference type="ARBA" id="ARBA00022679"/>
    </source>
</evidence>
<dbReference type="EC" id="2.1.1.72" evidence="1"/>
<dbReference type="GO" id="GO:0009007">
    <property type="term" value="F:site-specific DNA-methyltransferase (adenine-specific) activity"/>
    <property type="evidence" value="ECO:0007669"/>
    <property type="project" value="UniProtKB-EC"/>
</dbReference>
<dbReference type="InterPro" id="IPR054277">
    <property type="entry name" value="DUF7008"/>
</dbReference>
<protein>
    <recommendedName>
        <fullName evidence="1">site-specific DNA-methyltransferase (adenine-specific)</fullName>
        <ecNumber evidence="1">2.1.1.72</ecNumber>
    </recommendedName>
</protein>
<name>A0A511CYG8_9PSEU</name>
<evidence type="ECO:0000259" key="8">
    <source>
        <dbReference type="Pfam" id="PF22654"/>
    </source>
</evidence>
<dbReference type="InterPro" id="IPR002052">
    <property type="entry name" value="DNA_methylase_N6_adenine_CS"/>
</dbReference>
<dbReference type="InterPro" id="IPR011639">
    <property type="entry name" value="MethylTrfase_TaqI-like_dom"/>
</dbReference>
<feature type="region of interest" description="Disordered" evidence="6">
    <location>
        <begin position="1206"/>
        <end position="1238"/>
    </location>
</feature>
<evidence type="ECO:0000256" key="6">
    <source>
        <dbReference type="SAM" id="MobiDB-lite"/>
    </source>
</evidence>
<keyword evidence="4" id="KW-0949">S-adenosyl-L-methionine</keyword>
<proteinExistence type="predicted"/>